<dbReference type="EC" id="6.1.1.19" evidence="11"/>
<dbReference type="InterPro" id="IPR036695">
    <property type="entry name" value="Arg-tRNA-synth_N_sf"/>
</dbReference>
<dbReference type="InterPro" id="IPR001412">
    <property type="entry name" value="aa-tRNA-synth_I_CS"/>
</dbReference>
<evidence type="ECO:0000256" key="1">
    <source>
        <dbReference type="ARBA" id="ARBA00004496"/>
    </source>
</evidence>
<comment type="subcellular location">
    <subcellularLocation>
        <location evidence="1 11">Cytoplasm</location>
    </subcellularLocation>
</comment>
<dbReference type="Gene3D" id="3.30.1360.70">
    <property type="entry name" value="Arginyl tRNA synthetase N-terminal domain"/>
    <property type="match status" value="1"/>
</dbReference>
<dbReference type="InterPro" id="IPR001278">
    <property type="entry name" value="Arg-tRNA-ligase"/>
</dbReference>
<evidence type="ECO:0000256" key="2">
    <source>
        <dbReference type="ARBA" id="ARBA00005594"/>
    </source>
</evidence>
<evidence type="ECO:0000256" key="10">
    <source>
        <dbReference type="ARBA" id="ARBA00049339"/>
    </source>
</evidence>
<sequence length="528" mass="60568">MRRRVYEVLQKHIDHPIVLEKPKDKSFGHYATPIAFSLAKVLRRNPMQIAEELAEKLRQEEMFEKVDALKGYVNIKLSQNFLNEYAVWALKNENDFGKGDNNTSILLEFVSANPTGPLHIGHARGAVWGDVLARIGSHVGYKIEREYYVNDAGNQIYLLGLSVYLAGRETVLGLDVEWPDEYYRGEYIVDLARKAVEVLGAEKFKDESSIAEISEWAKDQMLDLINQNLAEVGITFDHYVSEKSLYDKWDEIFEKLSEAGAVYEKDGKWWLKSTEHGDEKDRVVVREDGRPTYLAGDIIYHYLKFERGYDHYINIWGADHHGYIARVKAAIAFFGHDPKRLEIILSQMVSLLKGGEPYKMSKRAGNFILMQDIVKEIGNDALRFTFLTKKSDTHLEFDVEDLKKEDNSNPIYYINYAHARVFSLFEKAGKNQEDVFDASIEGLSESAYDLLFTALLLPEVLEDAFESRQLQKVTDYLKYLAGMYHKFYYDNKVVGTPNEDALLKLSAMVALSLRVGLKMLGIEALKKM</sequence>
<feature type="domain" description="Arginyl tRNA synthetase N-terminal" evidence="14">
    <location>
        <begin position="3"/>
        <end position="77"/>
    </location>
</feature>
<keyword evidence="16" id="KW-1185">Reference proteome</keyword>
<dbReference type="GO" id="GO:0005524">
    <property type="term" value="F:ATP binding"/>
    <property type="evidence" value="ECO:0007669"/>
    <property type="project" value="UniProtKB-UniRule"/>
</dbReference>
<dbReference type="SUPFAM" id="SSF52374">
    <property type="entry name" value="Nucleotidylyl transferase"/>
    <property type="match status" value="1"/>
</dbReference>
<keyword evidence="5 11" id="KW-0436">Ligase</keyword>
<comment type="catalytic activity">
    <reaction evidence="10 11">
        <text>tRNA(Arg) + L-arginine + ATP = L-arginyl-tRNA(Arg) + AMP + diphosphate</text>
        <dbReference type="Rhea" id="RHEA:20301"/>
        <dbReference type="Rhea" id="RHEA-COMP:9658"/>
        <dbReference type="Rhea" id="RHEA-COMP:9673"/>
        <dbReference type="ChEBI" id="CHEBI:30616"/>
        <dbReference type="ChEBI" id="CHEBI:32682"/>
        <dbReference type="ChEBI" id="CHEBI:33019"/>
        <dbReference type="ChEBI" id="CHEBI:78442"/>
        <dbReference type="ChEBI" id="CHEBI:78513"/>
        <dbReference type="ChEBI" id="CHEBI:456215"/>
        <dbReference type="EC" id="6.1.1.19"/>
    </reaction>
</comment>
<keyword evidence="6 11" id="KW-0547">Nucleotide-binding</keyword>
<dbReference type="OrthoDB" id="9803211at2"/>
<evidence type="ECO:0000259" key="13">
    <source>
        <dbReference type="SMART" id="SM00836"/>
    </source>
</evidence>
<organism evidence="15 16">
    <name type="scientific">Hydrogenimonas thermophila</name>
    <dbReference type="NCBI Taxonomy" id="223786"/>
    <lineage>
        <taxon>Bacteria</taxon>
        <taxon>Pseudomonadati</taxon>
        <taxon>Campylobacterota</taxon>
        <taxon>Epsilonproteobacteria</taxon>
        <taxon>Campylobacterales</taxon>
        <taxon>Hydrogenimonadaceae</taxon>
        <taxon>Hydrogenimonas</taxon>
    </lineage>
</organism>
<dbReference type="Pfam" id="PF05746">
    <property type="entry name" value="DALR_1"/>
    <property type="match status" value="1"/>
</dbReference>
<dbReference type="EMBL" id="FOXB01000014">
    <property type="protein sequence ID" value="SFP31073.1"/>
    <property type="molecule type" value="Genomic_DNA"/>
</dbReference>
<keyword evidence="4 11" id="KW-0963">Cytoplasm</keyword>
<dbReference type="GO" id="GO:0006420">
    <property type="term" value="P:arginyl-tRNA aminoacylation"/>
    <property type="evidence" value="ECO:0007669"/>
    <property type="project" value="UniProtKB-UniRule"/>
</dbReference>
<keyword evidence="9 11" id="KW-0030">Aminoacyl-tRNA synthetase</keyword>
<dbReference type="HAMAP" id="MF_00123">
    <property type="entry name" value="Arg_tRNA_synth"/>
    <property type="match status" value="1"/>
</dbReference>
<dbReference type="RefSeq" id="WP_092912192.1">
    <property type="nucleotide sequence ID" value="NZ_FOXB01000014.1"/>
</dbReference>
<proteinExistence type="inferred from homology"/>
<dbReference type="InterPro" id="IPR014729">
    <property type="entry name" value="Rossmann-like_a/b/a_fold"/>
</dbReference>
<dbReference type="SUPFAM" id="SSF55190">
    <property type="entry name" value="Arginyl-tRNA synthetase (ArgRS), N-terminal 'additional' domain"/>
    <property type="match status" value="1"/>
</dbReference>
<evidence type="ECO:0000313" key="15">
    <source>
        <dbReference type="EMBL" id="SFP31073.1"/>
    </source>
</evidence>
<dbReference type="SMART" id="SM00836">
    <property type="entry name" value="DALR_1"/>
    <property type="match status" value="1"/>
</dbReference>
<gene>
    <name evidence="11" type="primary">argS</name>
    <name evidence="15" type="ORF">SAMN05216234_11440</name>
</gene>
<feature type="short sequence motif" description="'HIGH' region" evidence="11">
    <location>
        <begin position="112"/>
        <end position="122"/>
    </location>
</feature>
<dbReference type="Gene3D" id="3.40.50.620">
    <property type="entry name" value="HUPs"/>
    <property type="match status" value="1"/>
</dbReference>
<evidence type="ECO:0000256" key="3">
    <source>
        <dbReference type="ARBA" id="ARBA00011245"/>
    </source>
</evidence>
<dbReference type="PANTHER" id="PTHR11956">
    <property type="entry name" value="ARGINYL-TRNA SYNTHETASE"/>
    <property type="match status" value="1"/>
</dbReference>
<evidence type="ECO:0000313" key="16">
    <source>
        <dbReference type="Proteomes" id="UP000199227"/>
    </source>
</evidence>
<reference evidence="15 16" key="1">
    <citation type="submission" date="2016-10" db="EMBL/GenBank/DDBJ databases">
        <authorList>
            <person name="de Groot N.N."/>
        </authorList>
    </citation>
    <scope>NUCLEOTIDE SEQUENCE [LARGE SCALE GENOMIC DNA]</scope>
    <source>
        <strain evidence="15 16">EP1-55-1</strain>
    </source>
</reference>
<evidence type="ECO:0000256" key="9">
    <source>
        <dbReference type="ARBA" id="ARBA00023146"/>
    </source>
</evidence>
<evidence type="ECO:0000256" key="6">
    <source>
        <dbReference type="ARBA" id="ARBA00022741"/>
    </source>
</evidence>
<dbReference type="Pfam" id="PF00750">
    <property type="entry name" value="tRNA-synt_1d"/>
    <property type="match status" value="1"/>
</dbReference>
<dbReference type="InterPro" id="IPR008909">
    <property type="entry name" value="DALR_anticod-bd"/>
</dbReference>
<dbReference type="SMART" id="SM01016">
    <property type="entry name" value="Arg_tRNA_synt_N"/>
    <property type="match status" value="1"/>
</dbReference>
<dbReference type="Gene3D" id="1.10.730.10">
    <property type="entry name" value="Isoleucyl-tRNA Synthetase, Domain 1"/>
    <property type="match status" value="1"/>
</dbReference>
<dbReference type="FunFam" id="3.40.50.620:FF:000062">
    <property type="entry name" value="Arginine--tRNA ligase"/>
    <property type="match status" value="1"/>
</dbReference>
<comment type="similarity">
    <text evidence="2 11 12">Belongs to the class-I aminoacyl-tRNA synthetase family.</text>
</comment>
<accession>A0A1I5PAS7</accession>
<dbReference type="CDD" id="cd00671">
    <property type="entry name" value="ArgRS_core"/>
    <property type="match status" value="1"/>
</dbReference>
<dbReference type="InterPro" id="IPR009080">
    <property type="entry name" value="tRNAsynth_Ia_anticodon-bd"/>
</dbReference>
<evidence type="ECO:0000256" key="12">
    <source>
        <dbReference type="RuleBase" id="RU363038"/>
    </source>
</evidence>
<evidence type="ECO:0000256" key="5">
    <source>
        <dbReference type="ARBA" id="ARBA00022598"/>
    </source>
</evidence>
<dbReference type="SUPFAM" id="SSF47323">
    <property type="entry name" value="Anticodon-binding domain of a subclass of class I aminoacyl-tRNA synthetases"/>
    <property type="match status" value="1"/>
</dbReference>
<protein>
    <recommendedName>
        <fullName evidence="11">Arginine--tRNA ligase</fullName>
        <ecNumber evidence="11">6.1.1.19</ecNumber>
    </recommendedName>
    <alternativeName>
        <fullName evidence="11">Arginyl-tRNA synthetase</fullName>
        <shortName evidence="11">ArgRS</shortName>
    </alternativeName>
</protein>
<evidence type="ECO:0000256" key="7">
    <source>
        <dbReference type="ARBA" id="ARBA00022840"/>
    </source>
</evidence>
<dbReference type="PRINTS" id="PR01038">
    <property type="entry name" value="TRNASYNTHARG"/>
</dbReference>
<dbReference type="GO" id="GO:0004814">
    <property type="term" value="F:arginine-tRNA ligase activity"/>
    <property type="evidence" value="ECO:0007669"/>
    <property type="project" value="UniProtKB-UniRule"/>
</dbReference>
<dbReference type="AlphaFoldDB" id="A0A1I5PAS7"/>
<feature type="domain" description="DALR anticodon binding" evidence="13">
    <location>
        <begin position="414"/>
        <end position="528"/>
    </location>
</feature>
<evidence type="ECO:0000256" key="8">
    <source>
        <dbReference type="ARBA" id="ARBA00022917"/>
    </source>
</evidence>
<comment type="subunit">
    <text evidence="3 11">Monomer.</text>
</comment>
<evidence type="ECO:0000256" key="4">
    <source>
        <dbReference type="ARBA" id="ARBA00022490"/>
    </source>
</evidence>
<keyword evidence="8 11" id="KW-0648">Protein biosynthesis</keyword>
<dbReference type="NCBIfam" id="TIGR00456">
    <property type="entry name" value="argS"/>
    <property type="match status" value="1"/>
</dbReference>
<dbReference type="Pfam" id="PF03485">
    <property type="entry name" value="Arg_tRNA_synt_N"/>
    <property type="match status" value="1"/>
</dbReference>
<dbReference type="PANTHER" id="PTHR11956:SF5">
    <property type="entry name" value="ARGININE--TRNA LIGASE, CYTOPLASMIC"/>
    <property type="match status" value="1"/>
</dbReference>
<name>A0A1I5PAS7_9BACT</name>
<dbReference type="STRING" id="223786.SAMN05216234_11440"/>
<evidence type="ECO:0000259" key="14">
    <source>
        <dbReference type="SMART" id="SM01016"/>
    </source>
</evidence>
<dbReference type="GO" id="GO:0005737">
    <property type="term" value="C:cytoplasm"/>
    <property type="evidence" value="ECO:0007669"/>
    <property type="project" value="UniProtKB-SubCell"/>
</dbReference>
<dbReference type="PROSITE" id="PS00178">
    <property type="entry name" value="AA_TRNA_LIGASE_I"/>
    <property type="match status" value="1"/>
</dbReference>
<dbReference type="InterPro" id="IPR005148">
    <property type="entry name" value="Arg-tRNA-synth_N"/>
</dbReference>
<keyword evidence="7 11" id="KW-0067">ATP-binding</keyword>
<dbReference type="Proteomes" id="UP000199227">
    <property type="component" value="Unassembled WGS sequence"/>
</dbReference>
<dbReference type="InterPro" id="IPR035684">
    <property type="entry name" value="ArgRS_core"/>
</dbReference>
<evidence type="ECO:0000256" key="11">
    <source>
        <dbReference type="HAMAP-Rule" id="MF_00123"/>
    </source>
</evidence>